<evidence type="ECO:0000256" key="3">
    <source>
        <dbReference type="ARBA" id="ARBA00022771"/>
    </source>
</evidence>
<keyword evidence="2 6" id="KW-0479">Metal-binding</keyword>
<accession>A0A453S385</accession>
<evidence type="ECO:0000256" key="4">
    <source>
        <dbReference type="ARBA" id="ARBA00022833"/>
    </source>
</evidence>
<organism evidence="8 9">
    <name type="scientific">Aegilops tauschii subsp. strangulata</name>
    <name type="common">Goatgrass</name>
    <dbReference type="NCBI Taxonomy" id="200361"/>
    <lineage>
        <taxon>Eukaryota</taxon>
        <taxon>Viridiplantae</taxon>
        <taxon>Streptophyta</taxon>
        <taxon>Embryophyta</taxon>
        <taxon>Tracheophyta</taxon>
        <taxon>Spermatophyta</taxon>
        <taxon>Magnoliopsida</taxon>
        <taxon>Liliopsida</taxon>
        <taxon>Poales</taxon>
        <taxon>Poaceae</taxon>
        <taxon>BOP clade</taxon>
        <taxon>Pooideae</taxon>
        <taxon>Triticodae</taxon>
        <taxon>Triticeae</taxon>
        <taxon>Triticinae</taxon>
        <taxon>Aegilops</taxon>
    </lineage>
</organism>
<evidence type="ECO:0000256" key="2">
    <source>
        <dbReference type="ARBA" id="ARBA00022723"/>
    </source>
</evidence>
<dbReference type="SMART" id="SM00575">
    <property type="entry name" value="ZnF_PMZ"/>
    <property type="match status" value="1"/>
</dbReference>
<dbReference type="GO" id="GO:0008270">
    <property type="term" value="F:zinc ion binding"/>
    <property type="evidence" value="ECO:0007669"/>
    <property type="project" value="UniProtKB-UniRule"/>
</dbReference>
<dbReference type="InterPro" id="IPR031052">
    <property type="entry name" value="FHY3/FAR1"/>
</dbReference>
<dbReference type="EnsemblPlants" id="AET7Gv20800400.23">
    <property type="protein sequence ID" value="AET7Gv20800400.23"/>
    <property type="gene ID" value="AET7Gv20800400"/>
</dbReference>
<evidence type="ECO:0000313" key="9">
    <source>
        <dbReference type="Proteomes" id="UP000015105"/>
    </source>
</evidence>
<dbReference type="Gramene" id="AET7Gv20800400.23">
    <property type="protein sequence ID" value="AET7Gv20800400.23"/>
    <property type="gene ID" value="AET7Gv20800400"/>
</dbReference>
<dbReference type="Pfam" id="PF04434">
    <property type="entry name" value="SWIM"/>
    <property type="match status" value="1"/>
</dbReference>
<dbReference type="PROSITE" id="PS50966">
    <property type="entry name" value="ZF_SWIM"/>
    <property type="match status" value="1"/>
</dbReference>
<dbReference type="PANTHER" id="PTHR31669:SF306">
    <property type="entry name" value="PROTEIN FAR1-RELATED SEQUENCE"/>
    <property type="match status" value="1"/>
</dbReference>
<keyword evidence="9" id="KW-1185">Reference proteome</keyword>
<comment type="function">
    <text evidence="6">Putative transcription activator involved in regulating light control of development.</text>
</comment>
<reference evidence="8" key="4">
    <citation type="submission" date="2019-03" db="UniProtKB">
        <authorList>
            <consortium name="EnsemblPlants"/>
        </authorList>
    </citation>
    <scope>IDENTIFICATION</scope>
</reference>
<sequence>MMAHEGEVKTVTIRDGYKKLRVVTYNTTTMVGSCTCKLFETHGIPCRHLIHVLRTAQVKELPEHYVLKRFRKECKKQSQSLMKMAFCWRPMRAVQLIRRYKN</sequence>
<keyword evidence="6" id="KW-0539">Nucleus</keyword>
<protein>
    <recommendedName>
        <fullName evidence="6">Protein FAR1-RELATED SEQUENCE</fullName>
    </recommendedName>
</protein>
<comment type="similarity">
    <text evidence="1 6">Belongs to the FHY3/FAR1 family.</text>
</comment>
<dbReference type="InterPro" id="IPR006564">
    <property type="entry name" value="Znf_PMZ"/>
</dbReference>
<dbReference type="GO" id="GO:0005634">
    <property type="term" value="C:nucleus"/>
    <property type="evidence" value="ECO:0007669"/>
    <property type="project" value="UniProtKB-SubCell"/>
</dbReference>
<keyword evidence="4 6" id="KW-0862">Zinc</keyword>
<reference evidence="8" key="5">
    <citation type="journal article" date="2021" name="G3 (Bethesda)">
        <title>Aegilops tauschii genome assembly Aet v5.0 features greater sequence contiguity and improved annotation.</title>
        <authorList>
            <person name="Wang L."/>
            <person name="Zhu T."/>
            <person name="Rodriguez J.C."/>
            <person name="Deal K.R."/>
            <person name="Dubcovsky J."/>
            <person name="McGuire P.E."/>
            <person name="Lux T."/>
            <person name="Spannagl M."/>
            <person name="Mayer K.F.X."/>
            <person name="Baldrich P."/>
            <person name="Meyers B.C."/>
            <person name="Huo N."/>
            <person name="Gu Y.Q."/>
            <person name="Zhou H."/>
            <person name="Devos K.M."/>
            <person name="Bennetzen J.L."/>
            <person name="Unver T."/>
            <person name="Budak H."/>
            <person name="Gulick P.J."/>
            <person name="Galiba G."/>
            <person name="Kalapos B."/>
            <person name="Nelson D.R."/>
            <person name="Li P."/>
            <person name="You F.M."/>
            <person name="Luo M.C."/>
            <person name="Dvorak J."/>
        </authorList>
    </citation>
    <scope>NUCLEOTIDE SEQUENCE [LARGE SCALE GENOMIC DNA]</scope>
    <source>
        <strain evidence="8">cv. AL8/78</strain>
    </source>
</reference>
<dbReference type="Proteomes" id="UP000015105">
    <property type="component" value="Chromosome 7D"/>
</dbReference>
<dbReference type="AlphaFoldDB" id="A0A453S385"/>
<keyword evidence="3 5" id="KW-0863">Zinc-finger</keyword>
<evidence type="ECO:0000313" key="8">
    <source>
        <dbReference type="EnsemblPlants" id="AET7Gv20800400.23"/>
    </source>
</evidence>
<feature type="domain" description="SWIM-type" evidence="7">
    <location>
        <begin position="25"/>
        <end position="57"/>
    </location>
</feature>
<evidence type="ECO:0000256" key="1">
    <source>
        <dbReference type="ARBA" id="ARBA00005889"/>
    </source>
</evidence>
<evidence type="ECO:0000256" key="6">
    <source>
        <dbReference type="RuleBase" id="RU367018"/>
    </source>
</evidence>
<reference evidence="8" key="3">
    <citation type="journal article" date="2017" name="Nature">
        <title>Genome sequence of the progenitor of the wheat D genome Aegilops tauschii.</title>
        <authorList>
            <person name="Luo M.C."/>
            <person name="Gu Y.Q."/>
            <person name="Puiu D."/>
            <person name="Wang H."/>
            <person name="Twardziok S.O."/>
            <person name="Deal K.R."/>
            <person name="Huo N."/>
            <person name="Zhu T."/>
            <person name="Wang L."/>
            <person name="Wang Y."/>
            <person name="McGuire P.E."/>
            <person name="Liu S."/>
            <person name="Long H."/>
            <person name="Ramasamy R.K."/>
            <person name="Rodriguez J.C."/>
            <person name="Van S.L."/>
            <person name="Yuan L."/>
            <person name="Wang Z."/>
            <person name="Xia Z."/>
            <person name="Xiao L."/>
            <person name="Anderson O.D."/>
            <person name="Ouyang S."/>
            <person name="Liang Y."/>
            <person name="Zimin A.V."/>
            <person name="Pertea G."/>
            <person name="Qi P."/>
            <person name="Bennetzen J.L."/>
            <person name="Dai X."/>
            <person name="Dawson M.W."/>
            <person name="Muller H.G."/>
            <person name="Kugler K."/>
            <person name="Rivarola-Duarte L."/>
            <person name="Spannagl M."/>
            <person name="Mayer K.F.X."/>
            <person name="Lu F.H."/>
            <person name="Bevan M.W."/>
            <person name="Leroy P."/>
            <person name="Li P."/>
            <person name="You F.M."/>
            <person name="Sun Q."/>
            <person name="Liu Z."/>
            <person name="Lyons E."/>
            <person name="Wicker T."/>
            <person name="Salzberg S.L."/>
            <person name="Devos K.M."/>
            <person name="Dvorak J."/>
        </authorList>
    </citation>
    <scope>NUCLEOTIDE SEQUENCE [LARGE SCALE GENOMIC DNA]</scope>
    <source>
        <strain evidence="8">cv. AL8/78</strain>
    </source>
</reference>
<dbReference type="GO" id="GO:0006355">
    <property type="term" value="P:regulation of DNA-templated transcription"/>
    <property type="evidence" value="ECO:0007669"/>
    <property type="project" value="UniProtKB-UniRule"/>
</dbReference>
<proteinExistence type="inferred from homology"/>
<reference evidence="9" key="1">
    <citation type="journal article" date="2014" name="Science">
        <title>Ancient hybridizations among the ancestral genomes of bread wheat.</title>
        <authorList>
            <consortium name="International Wheat Genome Sequencing Consortium,"/>
            <person name="Marcussen T."/>
            <person name="Sandve S.R."/>
            <person name="Heier L."/>
            <person name="Spannagl M."/>
            <person name="Pfeifer M."/>
            <person name="Jakobsen K.S."/>
            <person name="Wulff B.B."/>
            <person name="Steuernagel B."/>
            <person name="Mayer K.F."/>
            <person name="Olsen O.A."/>
        </authorList>
    </citation>
    <scope>NUCLEOTIDE SEQUENCE [LARGE SCALE GENOMIC DNA]</scope>
    <source>
        <strain evidence="9">cv. AL8/78</strain>
    </source>
</reference>
<comment type="subcellular location">
    <subcellularLocation>
        <location evidence="6">Nucleus</location>
    </subcellularLocation>
</comment>
<evidence type="ECO:0000259" key="7">
    <source>
        <dbReference type="PROSITE" id="PS50966"/>
    </source>
</evidence>
<dbReference type="InterPro" id="IPR007527">
    <property type="entry name" value="Znf_SWIM"/>
</dbReference>
<reference evidence="9" key="2">
    <citation type="journal article" date="2017" name="Nat. Plants">
        <title>The Aegilops tauschii genome reveals multiple impacts of transposons.</title>
        <authorList>
            <person name="Zhao G."/>
            <person name="Zou C."/>
            <person name="Li K."/>
            <person name="Wang K."/>
            <person name="Li T."/>
            <person name="Gao L."/>
            <person name="Zhang X."/>
            <person name="Wang H."/>
            <person name="Yang Z."/>
            <person name="Liu X."/>
            <person name="Jiang W."/>
            <person name="Mao L."/>
            <person name="Kong X."/>
            <person name="Jiao Y."/>
            <person name="Jia J."/>
        </authorList>
    </citation>
    <scope>NUCLEOTIDE SEQUENCE [LARGE SCALE GENOMIC DNA]</scope>
    <source>
        <strain evidence="9">cv. AL8/78</strain>
    </source>
</reference>
<dbReference type="PANTHER" id="PTHR31669">
    <property type="entry name" value="PROTEIN FAR1-RELATED SEQUENCE 10-RELATED"/>
    <property type="match status" value="1"/>
</dbReference>
<evidence type="ECO:0000256" key="5">
    <source>
        <dbReference type="PROSITE-ProRule" id="PRU00325"/>
    </source>
</evidence>
<name>A0A453S385_AEGTS</name>